<dbReference type="STRING" id="1314773.A0A3N2Q9Q5"/>
<evidence type="ECO:0000313" key="4">
    <source>
        <dbReference type="EMBL" id="ROT43437.1"/>
    </source>
</evidence>
<dbReference type="PANTHER" id="PTHR33657:SF8">
    <property type="entry name" value="DOMAIN PROTEIN, PUTATIVE (AFU_ORTHOLOGUE AFUA_5G00600)-RELATED"/>
    <property type="match status" value="1"/>
</dbReference>
<dbReference type="RefSeq" id="XP_028471243.1">
    <property type="nucleotide sequence ID" value="XM_028610485.1"/>
</dbReference>
<feature type="signal peptide" evidence="3">
    <location>
        <begin position="1"/>
        <end position="19"/>
    </location>
</feature>
<dbReference type="Proteomes" id="UP000272025">
    <property type="component" value="Unassembled WGS sequence"/>
</dbReference>
<reference evidence="4 5" key="1">
    <citation type="journal article" date="2018" name="Mol. Ecol.">
        <title>The obligate alkalophilic soda-lake fungus Sodiomyces alkalinus has shifted to a protein diet.</title>
        <authorList>
            <person name="Grum-Grzhimaylo A.A."/>
            <person name="Falkoski D.L."/>
            <person name="van den Heuvel J."/>
            <person name="Valero-Jimenez C.A."/>
            <person name="Min B."/>
            <person name="Choi I.G."/>
            <person name="Lipzen A."/>
            <person name="Daum C.G."/>
            <person name="Aanen D.K."/>
            <person name="Tsang A."/>
            <person name="Henrissat B."/>
            <person name="Bilanenko E.N."/>
            <person name="de Vries R.P."/>
            <person name="van Kan J.A.L."/>
            <person name="Grigoriev I.V."/>
            <person name="Debets A.J.M."/>
        </authorList>
    </citation>
    <scope>NUCLEOTIDE SEQUENCE [LARGE SCALE GENOMIC DNA]</scope>
    <source>
        <strain evidence="4 5">F11</strain>
    </source>
</reference>
<dbReference type="PIRSF" id="PIRSF029958">
    <property type="entry name" value="Necrosis-inducing_protein"/>
    <property type="match status" value="1"/>
</dbReference>
<dbReference type="PANTHER" id="PTHR33657">
    <property type="entry name" value="DOMAIN PROTEIN, PUTATIVE (AFU_ORTHOLOGUE AFUA_5G00600)-RELATED"/>
    <property type="match status" value="1"/>
</dbReference>
<dbReference type="GeneID" id="39578963"/>
<accession>A0A3N2Q9Q5</accession>
<gene>
    <name evidence="4" type="ORF">SODALDRAFT_327638</name>
</gene>
<evidence type="ECO:0000256" key="3">
    <source>
        <dbReference type="SAM" id="SignalP"/>
    </source>
</evidence>
<dbReference type="EMBL" id="ML119051">
    <property type="protein sequence ID" value="ROT43437.1"/>
    <property type="molecule type" value="Genomic_DNA"/>
</dbReference>
<sequence length="238" mass="25617">MTRLIRLIGWLLAAMAAAAAPVVERRAVINHDAVVGFPETVPAGAISQLYLKFKPWLRVYTGCVAFPAVNARGDTSGGLAPTGSHNSGCSSSRGQVYARQGTHGGRRAIMYAWYMPKDSPSTGLGHRHDWESAVVWLDGTSTDATVLGVAASAHGSFNTRAARDVSFSGTRPRLGYRSHWPTNHQMVFTGDQGGEQPLIAYEELTEGARRALDETDFGSANVPFNQWNFANNLAKAAL</sequence>
<keyword evidence="5" id="KW-1185">Reference proteome</keyword>
<evidence type="ECO:0000313" key="5">
    <source>
        <dbReference type="Proteomes" id="UP000272025"/>
    </source>
</evidence>
<dbReference type="OrthoDB" id="89086at2759"/>
<evidence type="ECO:0000256" key="2">
    <source>
        <dbReference type="ARBA" id="ARBA00023026"/>
    </source>
</evidence>
<comment type="similarity">
    <text evidence="1">Belongs to the Necrosis inducing protein (NPP1) family.</text>
</comment>
<dbReference type="AlphaFoldDB" id="A0A3N2Q9Q5"/>
<feature type="chain" id="PRO_5017962238" evidence="3">
    <location>
        <begin position="20"/>
        <end position="238"/>
    </location>
</feature>
<name>A0A3N2Q9Q5_SODAK</name>
<evidence type="ECO:0000256" key="1">
    <source>
        <dbReference type="ARBA" id="ARBA00009520"/>
    </source>
</evidence>
<keyword evidence="3" id="KW-0732">Signal</keyword>
<organism evidence="4 5">
    <name type="scientific">Sodiomyces alkalinus (strain CBS 110278 / VKM F-3762 / F11)</name>
    <name type="common">Alkaliphilic filamentous fungus</name>
    <dbReference type="NCBI Taxonomy" id="1314773"/>
    <lineage>
        <taxon>Eukaryota</taxon>
        <taxon>Fungi</taxon>
        <taxon>Dikarya</taxon>
        <taxon>Ascomycota</taxon>
        <taxon>Pezizomycotina</taxon>
        <taxon>Sordariomycetes</taxon>
        <taxon>Hypocreomycetidae</taxon>
        <taxon>Glomerellales</taxon>
        <taxon>Plectosphaerellaceae</taxon>
        <taxon>Sodiomyces</taxon>
    </lineage>
</organism>
<proteinExistence type="inferred from homology"/>
<dbReference type="InterPro" id="IPR008701">
    <property type="entry name" value="NPP1"/>
</dbReference>
<keyword evidence="2" id="KW-0843">Virulence</keyword>
<dbReference type="Pfam" id="PF05630">
    <property type="entry name" value="NPP1"/>
    <property type="match status" value="1"/>
</dbReference>
<protein>
    <submittedName>
        <fullName evidence="4">25 kDa protein elicitor</fullName>
    </submittedName>
</protein>